<organism evidence="2 3">
    <name type="scientific">Prochlorococcus marinus (strain MIT 9211)</name>
    <dbReference type="NCBI Taxonomy" id="93059"/>
    <lineage>
        <taxon>Bacteria</taxon>
        <taxon>Bacillati</taxon>
        <taxon>Cyanobacteriota</taxon>
        <taxon>Cyanophyceae</taxon>
        <taxon>Synechococcales</taxon>
        <taxon>Prochlorococcaceae</taxon>
        <taxon>Prochlorococcus</taxon>
    </lineage>
</organism>
<dbReference type="EMBL" id="CP000878">
    <property type="protein sequence ID" value="ABX08861.1"/>
    <property type="molecule type" value="Genomic_DNA"/>
</dbReference>
<name>A9BAJ9_PROM4</name>
<reference evidence="2 3" key="1">
    <citation type="journal article" date="2007" name="PLoS Genet.">
        <title>Patterns and implications of gene gain and loss in the evolution of Prochlorococcus.</title>
        <authorList>
            <person name="Kettler G.C."/>
            <person name="Martiny A.C."/>
            <person name="Huang K."/>
            <person name="Zucker J."/>
            <person name="Coleman M.L."/>
            <person name="Rodrigue S."/>
            <person name="Chen F."/>
            <person name="Lapidus A."/>
            <person name="Ferriera S."/>
            <person name="Johnson J."/>
            <person name="Steglich C."/>
            <person name="Church G.M."/>
            <person name="Richardson P."/>
            <person name="Chisholm S.W."/>
        </authorList>
    </citation>
    <scope>NUCLEOTIDE SEQUENCE [LARGE SCALE GENOMIC DNA]</scope>
    <source>
        <strain evidence="3">MIT 9211</strain>
    </source>
</reference>
<evidence type="ECO:0000313" key="3">
    <source>
        <dbReference type="Proteomes" id="UP000000788"/>
    </source>
</evidence>
<dbReference type="STRING" id="93059.P9211_09301"/>
<dbReference type="KEGG" id="pmj:P9211_09301"/>
<sequence length="126" mass="14171">MYMTSSGSKRKRKLSSQYIFRGKSAKKNKTVLRNLIEALIMLVTGSNLILFLNTLPNGFNLQTFFLEIWKEVSDSLTQLVESFAKISGAFVVLLLLVTSLILIIGGSVRLFRILIMLLNTNKINNS</sequence>
<feature type="transmembrane region" description="Helical" evidence="1">
    <location>
        <begin position="86"/>
        <end position="111"/>
    </location>
</feature>
<dbReference type="AlphaFoldDB" id="A9BAJ9"/>
<dbReference type="eggNOG" id="ENOG50322IF">
    <property type="taxonomic scope" value="Bacteria"/>
</dbReference>
<gene>
    <name evidence="2" type="ordered locus">P9211_09301</name>
</gene>
<evidence type="ECO:0000256" key="1">
    <source>
        <dbReference type="SAM" id="Phobius"/>
    </source>
</evidence>
<keyword evidence="1" id="KW-0812">Transmembrane</keyword>
<dbReference type="Proteomes" id="UP000000788">
    <property type="component" value="Chromosome"/>
</dbReference>
<proteinExistence type="predicted"/>
<protein>
    <submittedName>
        <fullName evidence="2">Uncharacterized protein</fullName>
    </submittedName>
</protein>
<feature type="transmembrane region" description="Helical" evidence="1">
    <location>
        <begin position="31"/>
        <end position="52"/>
    </location>
</feature>
<evidence type="ECO:0000313" key="2">
    <source>
        <dbReference type="EMBL" id="ABX08861.1"/>
    </source>
</evidence>
<accession>A9BAJ9</accession>
<keyword evidence="3" id="KW-1185">Reference proteome</keyword>
<keyword evidence="1" id="KW-1133">Transmembrane helix</keyword>
<keyword evidence="1" id="KW-0472">Membrane</keyword>
<dbReference type="HOGENOM" id="CLU_1979550_0_0_3"/>